<dbReference type="InterPro" id="IPR006895">
    <property type="entry name" value="Znf_Sec23_Sec24"/>
</dbReference>
<accession>A0A8H3GQB6</accession>
<dbReference type="Gene3D" id="2.30.30.380">
    <property type="entry name" value="Zn-finger domain of Sec23/24"/>
    <property type="match status" value="1"/>
</dbReference>
<evidence type="ECO:0000256" key="1">
    <source>
        <dbReference type="ARBA" id="ARBA00008334"/>
    </source>
</evidence>
<dbReference type="SUPFAM" id="SSF53300">
    <property type="entry name" value="vWA-like"/>
    <property type="match status" value="1"/>
</dbReference>
<protein>
    <submittedName>
        <fullName evidence="10">Uncharacterized protein</fullName>
    </submittedName>
</protein>
<dbReference type="PANTHER" id="PTHR13803:SF4">
    <property type="entry name" value="SECRETORY 24CD, ISOFORM C"/>
    <property type="match status" value="1"/>
</dbReference>
<dbReference type="AlphaFoldDB" id="A0A8H3GQB6"/>
<dbReference type="GO" id="GO:0000149">
    <property type="term" value="F:SNARE binding"/>
    <property type="evidence" value="ECO:0007669"/>
    <property type="project" value="TreeGrafter"/>
</dbReference>
<dbReference type="GO" id="GO:0090110">
    <property type="term" value="P:COPII-coated vesicle cargo loading"/>
    <property type="evidence" value="ECO:0007669"/>
    <property type="project" value="TreeGrafter"/>
</dbReference>
<evidence type="ECO:0000259" key="5">
    <source>
        <dbReference type="Pfam" id="PF00626"/>
    </source>
</evidence>
<dbReference type="GO" id="GO:0070971">
    <property type="term" value="C:endoplasmic reticulum exit site"/>
    <property type="evidence" value="ECO:0007669"/>
    <property type="project" value="TreeGrafter"/>
</dbReference>
<dbReference type="GO" id="GO:0030127">
    <property type="term" value="C:COPII vesicle coat"/>
    <property type="evidence" value="ECO:0007669"/>
    <property type="project" value="InterPro"/>
</dbReference>
<dbReference type="InterPro" id="IPR036175">
    <property type="entry name" value="Sec23/24_helical_dom_sf"/>
</dbReference>
<dbReference type="InterPro" id="IPR006896">
    <property type="entry name" value="Sec23/24_trunk_dom"/>
</dbReference>
<dbReference type="Pfam" id="PF04810">
    <property type="entry name" value="zf-Sec23_Sec24"/>
    <property type="match status" value="1"/>
</dbReference>
<dbReference type="SUPFAM" id="SSF81995">
    <property type="entry name" value="beta-sandwich domain of Sec23/24"/>
    <property type="match status" value="1"/>
</dbReference>
<reference evidence="10" key="1">
    <citation type="submission" date="2021-01" db="EMBL/GenBank/DDBJ databases">
        <authorList>
            <person name="Kaushik A."/>
        </authorList>
    </citation>
    <scope>NUCLEOTIDE SEQUENCE</scope>
    <source>
        <strain evidence="10">AG3-T5</strain>
    </source>
</reference>
<proteinExistence type="inferred from homology"/>
<dbReference type="Pfam" id="PF04815">
    <property type="entry name" value="Sec23_helical"/>
    <property type="match status" value="1"/>
</dbReference>
<feature type="domain" description="Sec23/Sec24 helical" evidence="8">
    <location>
        <begin position="586"/>
        <end position="685"/>
    </location>
</feature>
<dbReference type="Gene3D" id="1.20.120.730">
    <property type="entry name" value="Sec23/Sec24 helical domain"/>
    <property type="match status" value="1"/>
</dbReference>
<dbReference type="SUPFAM" id="SSF81811">
    <property type="entry name" value="Helical domain of Sec23/24"/>
    <property type="match status" value="1"/>
</dbReference>
<sequence>MPIAQPPHSAGRPFPGLRSRIDPSQIPSPVASWQADQAIWDQSTFMTCASSQTIPISSSEYVAVDQGNSAPRFIRLSTYAMPFSHDLASGCYLPIAAMIQPFAQQPDNESPVPVVDFSESGPPRCGSCRGYINPWCTWTSAGQKWICNLCQETTEVPLEYFATLEASGQRVDHASRPELNHGTVDFIVPKEYWAQPPPPRLLASHNDPIDSPTKATFLPNLQQQPPPSRKPVPLHVLFGIDVSAESLTSGLTRSICAILRQSIFAGNPDSSSKNIGIVAYDAKAVYFFDLSPSLSQPKMLVVSDIESMFVPLRTGLFVDPYLSRNLIEGLLDMIPTYFVSAVSGGAAMGAVVQAGLSALLHTGGEVLLFQRSHPSDLPERSKSEQELANTDKERILFAPESLKWSEIAEECAEAGVAVNTWLFPTQFTDVATIGKYSVTKNRRRPLFPPPFPTRTRRTCDWLGSYESFNSANGVQLHYACTMFHWWVCLVSPGTGGTELSPLGLSVSTNLGAFHQSSPSDLTVASSHADNAILVTFTHSGRLDDRREAHIQCATLYTSREGERRVRVLNIAVQVSTLAANVFKNADLEVVCCTFAREALQMMPQRSLTEIRDSISEKCAALLLAYRRNCAASTSPTQLILPEAFKTLPVYILGLLKTRPLKGSHVIPDVRNYHAARLMSICTTAAMRYLYPRMTAIHDLSPNVGFPSEKTGRLILPSPMPSSYTHMEPHGVYMIENGEDMYIWVGDGVSPQILLDLFNVENWDEIGPRTHSLPELETHLSVQVRNIIMHGNLLRGRAIPLHVVRQNMDGAEIEFSNLLVEDTNNDAMSYIDYLCFEHKQINQALVNGTNIGSNGWRIPW</sequence>
<dbReference type="InterPro" id="IPR036180">
    <property type="entry name" value="Gelsolin-like_dom_sf"/>
</dbReference>
<feature type="domain" description="Sec23/Sec24 beta-sandwich" evidence="9">
    <location>
        <begin position="503"/>
        <end position="575"/>
    </location>
</feature>
<dbReference type="PANTHER" id="PTHR13803">
    <property type="entry name" value="SEC24-RELATED PROTEIN"/>
    <property type="match status" value="1"/>
</dbReference>
<keyword evidence="3" id="KW-0653">Protein transport</keyword>
<dbReference type="SUPFAM" id="SSF82919">
    <property type="entry name" value="Zn-finger domain of Sec23/24"/>
    <property type="match status" value="1"/>
</dbReference>
<dbReference type="Pfam" id="PF00626">
    <property type="entry name" value="Gelsolin"/>
    <property type="match status" value="1"/>
</dbReference>
<dbReference type="InterPro" id="IPR006900">
    <property type="entry name" value="Sec23/24_helical_dom"/>
</dbReference>
<dbReference type="Proteomes" id="UP000663841">
    <property type="component" value="Unassembled WGS sequence"/>
</dbReference>
<dbReference type="InterPro" id="IPR036174">
    <property type="entry name" value="Znf_Sec23_Sec24_sf"/>
</dbReference>
<feature type="domain" description="Zinc finger Sec23/Sec24-type" evidence="6">
    <location>
        <begin position="122"/>
        <end position="160"/>
    </location>
</feature>
<feature type="domain" description="Sec23/Sec24 trunk" evidence="7">
    <location>
        <begin position="231"/>
        <end position="437"/>
    </location>
</feature>
<dbReference type="SUPFAM" id="SSF82754">
    <property type="entry name" value="C-terminal, gelsolin-like domain of Sec23/24"/>
    <property type="match status" value="1"/>
</dbReference>
<evidence type="ECO:0000313" key="11">
    <source>
        <dbReference type="Proteomes" id="UP000663841"/>
    </source>
</evidence>
<dbReference type="InterPro" id="IPR029006">
    <property type="entry name" value="ADF-H/Gelsolin-like_dom_sf"/>
</dbReference>
<dbReference type="InterPro" id="IPR050550">
    <property type="entry name" value="SEC23_SEC24_subfamily"/>
</dbReference>
<organism evidence="10 11">
    <name type="scientific">Rhizoctonia solani</name>
    <dbReference type="NCBI Taxonomy" id="456999"/>
    <lineage>
        <taxon>Eukaryota</taxon>
        <taxon>Fungi</taxon>
        <taxon>Dikarya</taxon>
        <taxon>Basidiomycota</taxon>
        <taxon>Agaricomycotina</taxon>
        <taxon>Agaricomycetes</taxon>
        <taxon>Cantharellales</taxon>
        <taxon>Ceratobasidiaceae</taxon>
        <taxon>Rhizoctonia</taxon>
    </lineage>
</organism>
<dbReference type="Gene3D" id="3.40.20.10">
    <property type="entry name" value="Severin"/>
    <property type="match status" value="1"/>
</dbReference>
<dbReference type="Pfam" id="PF04811">
    <property type="entry name" value="Sec23_trunk"/>
    <property type="match status" value="1"/>
</dbReference>
<dbReference type="GO" id="GO:0008270">
    <property type="term" value="F:zinc ion binding"/>
    <property type="evidence" value="ECO:0007669"/>
    <property type="project" value="InterPro"/>
</dbReference>
<comment type="caution">
    <text evidence="10">The sequence shown here is derived from an EMBL/GenBank/DDBJ whole genome shotgun (WGS) entry which is preliminary data.</text>
</comment>
<comment type="similarity">
    <text evidence="1">Belongs to the SEC23/SEC24 family. SEC24 subfamily.</text>
</comment>
<evidence type="ECO:0000259" key="7">
    <source>
        <dbReference type="Pfam" id="PF04811"/>
    </source>
</evidence>
<feature type="domain" description="Gelsolin-like" evidence="5">
    <location>
        <begin position="714"/>
        <end position="785"/>
    </location>
</feature>
<keyword evidence="2" id="KW-0813">Transport</keyword>
<evidence type="ECO:0000259" key="9">
    <source>
        <dbReference type="Pfam" id="PF08033"/>
    </source>
</evidence>
<dbReference type="EMBL" id="CAJMWW010000280">
    <property type="protein sequence ID" value="CAE6462138.1"/>
    <property type="molecule type" value="Genomic_DNA"/>
</dbReference>
<evidence type="ECO:0000313" key="10">
    <source>
        <dbReference type="EMBL" id="CAE6462138.1"/>
    </source>
</evidence>
<dbReference type="Pfam" id="PF08033">
    <property type="entry name" value="Sec23_BS"/>
    <property type="match status" value="1"/>
</dbReference>
<evidence type="ECO:0000259" key="6">
    <source>
        <dbReference type="Pfam" id="PF04810"/>
    </source>
</evidence>
<gene>
    <name evidence="10" type="ORF">RDB_LOCUS153871</name>
</gene>
<evidence type="ECO:0000256" key="4">
    <source>
        <dbReference type="SAM" id="MobiDB-lite"/>
    </source>
</evidence>
<name>A0A8H3GQB6_9AGAM</name>
<evidence type="ECO:0000259" key="8">
    <source>
        <dbReference type="Pfam" id="PF04815"/>
    </source>
</evidence>
<feature type="region of interest" description="Disordered" evidence="4">
    <location>
        <begin position="1"/>
        <end position="28"/>
    </location>
</feature>
<dbReference type="Gene3D" id="2.60.40.1670">
    <property type="entry name" value="beta-sandwich domain of Sec23/24"/>
    <property type="match status" value="2"/>
</dbReference>
<evidence type="ECO:0000256" key="3">
    <source>
        <dbReference type="ARBA" id="ARBA00022927"/>
    </source>
</evidence>
<dbReference type="InterPro" id="IPR007123">
    <property type="entry name" value="Gelsolin-like_dom"/>
</dbReference>
<evidence type="ECO:0000256" key="2">
    <source>
        <dbReference type="ARBA" id="ARBA00022448"/>
    </source>
</evidence>
<dbReference type="Gene3D" id="3.40.50.410">
    <property type="entry name" value="von Willebrand factor, type A domain"/>
    <property type="match status" value="1"/>
</dbReference>
<dbReference type="InterPro" id="IPR012990">
    <property type="entry name" value="Beta-sandwich_Sec23_24"/>
</dbReference>
<dbReference type="GO" id="GO:0006886">
    <property type="term" value="P:intracellular protein transport"/>
    <property type="evidence" value="ECO:0007669"/>
    <property type="project" value="InterPro"/>
</dbReference>
<dbReference type="InterPro" id="IPR036465">
    <property type="entry name" value="vWFA_dom_sf"/>
</dbReference>